<gene>
    <name evidence="2" type="ORF">FMOSSE_LOCUS10974</name>
</gene>
<feature type="compositionally biased region" description="Polar residues" evidence="1">
    <location>
        <begin position="32"/>
        <end position="49"/>
    </location>
</feature>
<organism evidence="2 3">
    <name type="scientific">Funneliformis mosseae</name>
    <name type="common">Endomycorrhizal fungus</name>
    <name type="synonym">Glomus mosseae</name>
    <dbReference type="NCBI Taxonomy" id="27381"/>
    <lineage>
        <taxon>Eukaryota</taxon>
        <taxon>Fungi</taxon>
        <taxon>Fungi incertae sedis</taxon>
        <taxon>Mucoromycota</taxon>
        <taxon>Glomeromycotina</taxon>
        <taxon>Glomeromycetes</taxon>
        <taxon>Glomerales</taxon>
        <taxon>Glomeraceae</taxon>
        <taxon>Funneliformis</taxon>
    </lineage>
</organism>
<proteinExistence type="predicted"/>
<dbReference type="EMBL" id="CAJVPP010003949">
    <property type="protein sequence ID" value="CAG8640764.1"/>
    <property type="molecule type" value="Genomic_DNA"/>
</dbReference>
<keyword evidence="3" id="KW-1185">Reference proteome</keyword>
<comment type="caution">
    <text evidence="2">The sequence shown here is derived from an EMBL/GenBank/DDBJ whole genome shotgun (WGS) entry which is preliminary data.</text>
</comment>
<reference evidence="2" key="1">
    <citation type="submission" date="2021-06" db="EMBL/GenBank/DDBJ databases">
        <authorList>
            <person name="Kallberg Y."/>
            <person name="Tangrot J."/>
            <person name="Rosling A."/>
        </authorList>
    </citation>
    <scope>NUCLEOTIDE SEQUENCE</scope>
    <source>
        <strain evidence="2">87-6 pot B 2015</strain>
    </source>
</reference>
<protein>
    <submittedName>
        <fullName evidence="2">8126_t:CDS:1</fullName>
    </submittedName>
</protein>
<name>A0A9N9GX63_FUNMO</name>
<evidence type="ECO:0000313" key="3">
    <source>
        <dbReference type="Proteomes" id="UP000789375"/>
    </source>
</evidence>
<evidence type="ECO:0000313" key="2">
    <source>
        <dbReference type="EMBL" id="CAG8640764.1"/>
    </source>
</evidence>
<feature type="region of interest" description="Disordered" evidence="1">
    <location>
        <begin position="26"/>
        <end position="49"/>
    </location>
</feature>
<accession>A0A9N9GX63</accession>
<dbReference type="Proteomes" id="UP000789375">
    <property type="component" value="Unassembled WGS sequence"/>
</dbReference>
<sequence>MASESSSTANLRPALLKFKQILPNSKADDVSIQENETQSSRNWSRQTSPRIIREQEKFQGLLRELFTPAKGTSVFQSLAKLYQKAIRAGLRVAKANQEEILCWYRYAEGCEKRVNGIRANNV</sequence>
<dbReference type="AlphaFoldDB" id="A0A9N9GX63"/>
<evidence type="ECO:0000256" key="1">
    <source>
        <dbReference type="SAM" id="MobiDB-lite"/>
    </source>
</evidence>